<keyword evidence="2" id="KW-0540">Nuclease</keyword>
<keyword evidence="2" id="KW-0255">Endonuclease</keyword>
<dbReference type="Proteomes" id="UP001589890">
    <property type="component" value="Unassembled WGS sequence"/>
</dbReference>
<proteinExistence type="predicted"/>
<dbReference type="RefSeq" id="WP_380050144.1">
    <property type="nucleotide sequence ID" value="NZ_JBHLTC010000027.1"/>
</dbReference>
<comment type="caution">
    <text evidence="2">The sequence shown here is derived from an EMBL/GenBank/DDBJ whole genome shotgun (WGS) entry which is preliminary data.</text>
</comment>
<gene>
    <name evidence="2" type="ORF">ACFFGN_20670</name>
</gene>
<dbReference type="SUPFAM" id="SSF56219">
    <property type="entry name" value="DNase I-like"/>
    <property type="match status" value="1"/>
</dbReference>
<dbReference type="InterPro" id="IPR050410">
    <property type="entry name" value="CCR4/nocturin_mRNA_transcr"/>
</dbReference>
<dbReference type="InterPro" id="IPR005135">
    <property type="entry name" value="Endo/exonuclease/phosphatase"/>
</dbReference>
<reference evidence="2 3" key="1">
    <citation type="submission" date="2024-09" db="EMBL/GenBank/DDBJ databases">
        <authorList>
            <person name="Sun Q."/>
            <person name="Mori K."/>
        </authorList>
    </citation>
    <scope>NUCLEOTIDE SEQUENCE [LARGE SCALE GENOMIC DNA]</scope>
    <source>
        <strain evidence="2 3">CGMCC 1.15906</strain>
    </source>
</reference>
<protein>
    <submittedName>
        <fullName evidence="2">Endonuclease/exonuclease/phosphatase family protein</fullName>
    </submittedName>
</protein>
<dbReference type="Gene3D" id="3.60.10.10">
    <property type="entry name" value="Endonuclease/exonuclease/phosphatase"/>
    <property type="match status" value="1"/>
</dbReference>
<evidence type="ECO:0000259" key="1">
    <source>
        <dbReference type="Pfam" id="PF03372"/>
    </source>
</evidence>
<dbReference type="Pfam" id="PF03372">
    <property type="entry name" value="Exo_endo_phos"/>
    <property type="match status" value="1"/>
</dbReference>
<name>A0ABV6QPD3_9ACTN</name>
<evidence type="ECO:0000313" key="2">
    <source>
        <dbReference type="EMBL" id="MFC0626505.1"/>
    </source>
</evidence>
<dbReference type="EMBL" id="JBHLTC010000027">
    <property type="protein sequence ID" value="MFC0626505.1"/>
    <property type="molecule type" value="Genomic_DNA"/>
</dbReference>
<accession>A0ABV6QPD3</accession>
<dbReference type="PANTHER" id="PTHR12121:SF36">
    <property type="entry name" value="ENDONUCLEASE_EXONUCLEASE_PHOSPHATASE DOMAIN-CONTAINING PROTEIN"/>
    <property type="match status" value="1"/>
</dbReference>
<dbReference type="PANTHER" id="PTHR12121">
    <property type="entry name" value="CARBON CATABOLITE REPRESSOR PROTEIN 4"/>
    <property type="match status" value="1"/>
</dbReference>
<dbReference type="CDD" id="cd09083">
    <property type="entry name" value="EEP-1"/>
    <property type="match status" value="1"/>
</dbReference>
<organism evidence="2 3">
    <name type="scientific">Kribbella deserti</name>
    <dbReference type="NCBI Taxonomy" id="1926257"/>
    <lineage>
        <taxon>Bacteria</taxon>
        <taxon>Bacillati</taxon>
        <taxon>Actinomycetota</taxon>
        <taxon>Actinomycetes</taxon>
        <taxon>Propionibacteriales</taxon>
        <taxon>Kribbellaceae</taxon>
        <taxon>Kribbella</taxon>
    </lineage>
</organism>
<dbReference type="GO" id="GO:0004519">
    <property type="term" value="F:endonuclease activity"/>
    <property type="evidence" value="ECO:0007669"/>
    <property type="project" value="UniProtKB-KW"/>
</dbReference>
<evidence type="ECO:0000313" key="3">
    <source>
        <dbReference type="Proteomes" id="UP001589890"/>
    </source>
</evidence>
<keyword evidence="2" id="KW-0378">Hydrolase</keyword>
<feature type="domain" description="Endonuclease/exonuclease/phosphatase" evidence="1">
    <location>
        <begin position="6"/>
        <end position="241"/>
    </location>
</feature>
<sequence>MELRVATFNIRNSSADDGNDSWPLRREATVAAVAALDAEVVGLQEVLPDQLAYLREALPAYDVVGAGRDDGDATGEHASVLVRRDAWRIESHETRWLSLEPERPGSVGWDAHLTRIATLARLRRRESGRAVGIANTHYDHAGETARIESSRLLGRWLAAEPGLPWIILGDLNATPESEPLRALTSEGWRQTLPADAGGTEHAFSGAEDGDRIDHILIGKGLTCRGARIACERFEGRLPSDHWPVVADLVLT</sequence>
<dbReference type="InterPro" id="IPR036691">
    <property type="entry name" value="Endo/exonu/phosph_ase_sf"/>
</dbReference>
<keyword evidence="3" id="KW-1185">Reference proteome</keyword>